<name>A0A0C3FQG0_PILCF</name>
<dbReference type="HOGENOM" id="CLU_1579123_0_0_1"/>
<sequence length="169" mass="19194">MMMKRSVDYDAWREYGGRVDVFGLLASGCLSTAALRFRASSMLIRCAVDTRYAIGRSDRLVRVGDDGGRKQTGNGDRYAGNLRVFFRVYRSISRYKDECWFGNPVSEIQTRSRLAATDVTEYKGAIVQFGQNRCHLLFSQRSLQTNPSRSQTAALVIFLSWLARTRQTP</sequence>
<reference evidence="1 2" key="1">
    <citation type="submission" date="2014-04" db="EMBL/GenBank/DDBJ databases">
        <authorList>
            <consortium name="DOE Joint Genome Institute"/>
            <person name="Kuo A."/>
            <person name="Tarkka M."/>
            <person name="Buscot F."/>
            <person name="Kohler A."/>
            <person name="Nagy L.G."/>
            <person name="Floudas D."/>
            <person name="Copeland A."/>
            <person name="Barry K.W."/>
            <person name="Cichocki N."/>
            <person name="Veneault-Fourrey C."/>
            <person name="LaButti K."/>
            <person name="Lindquist E.A."/>
            <person name="Lipzen A."/>
            <person name="Lundell T."/>
            <person name="Morin E."/>
            <person name="Murat C."/>
            <person name="Sun H."/>
            <person name="Tunlid A."/>
            <person name="Henrissat B."/>
            <person name="Grigoriev I.V."/>
            <person name="Hibbett D.S."/>
            <person name="Martin F."/>
            <person name="Nordberg H.P."/>
            <person name="Cantor M.N."/>
            <person name="Hua S.X."/>
        </authorList>
    </citation>
    <scope>NUCLEOTIDE SEQUENCE [LARGE SCALE GENOMIC DNA]</scope>
    <source>
        <strain evidence="1 2">F 1598</strain>
    </source>
</reference>
<evidence type="ECO:0000313" key="1">
    <source>
        <dbReference type="EMBL" id="KIM81401.1"/>
    </source>
</evidence>
<accession>A0A0C3FQG0</accession>
<gene>
    <name evidence="1" type="ORF">PILCRDRAFT_500515</name>
</gene>
<organism evidence="1 2">
    <name type="scientific">Piloderma croceum (strain F 1598)</name>
    <dbReference type="NCBI Taxonomy" id="765440"/>
    <lineage>
        <taxon>Eukaryota</taxon>
        <taxon>Fungi</taxon>
        <taxon>Dikarya</taxon>
        <taxon>Basidiomycota</taxon>
        <taxon>Agaricomycotina</taxon>
        <taxon>Agaricomycetes</taxon>
        <taxon>Agaricomycetidae</taxon>
        <taxon>Atheliales</taxon>
        <taxon>Atheliaceae</taxon>
        <taxon>Piloderma</taxon>
    </lineage>
</organism>
<dbReference type="EMBL" id="KN832999">
    <property type="protein sequence ID" value="KIM81401.1"/>
    <property type="molecule type" value="Genomic_DNA"/>
</dbReference>
<evidence type="ECO:0000313" key="2">
    <source>
        <dbReference type="Proteomes" id="UP000054166"/>
    </source>
</evidence>
<keyword evidence="2" id="KW-1185">Reference proteome</keyword>
<dbReference type="AlphaFoldDB" id="A0A0C3FQG0"/>
<reference evidence="2" key="2">
    <citation type="submission" date="2015-01" db="EMBL/GenBank/DDBJ databases">
        <title>Evolutionary Origins and Diversification of the Mycorrhizal Mutualists.</title>
        <authorList>
            <consortium name="DOE Joint Genome Institute"/>
            <consortium name="Mycorrhizal Genomics Consortium"/>
            <person name="Kohler A."/>
            <person name="Kuo A."/>
            <person name="Nagy L.G."/>
            <person name="Floudas D."/>
            <person name="Copeland A."/>
            <person name="Barry K.W."/>
            <person name="Cichocki N."/>
            <person name="Veneault-Fourrey C."/>
            <person name="LaButti K."/>
            <person name="Lindquist E.A."/>
            <person name="Lipzen A."/>
            <person name="Lundell T."/>
            <person name="Morin E."/>
            <person name="Murat C."/>
            <person name="Riley R."/>
            <person name="Ohm R."/>
            <person name="Sun H."/>
            <person name="Tunlid A."/>
            <person name="Henrissat B."/>
            <person name="Grigoriev I.V."/>
            <person name="Hibbett D.S."/>
            <person name="Martin F."/>
        </authorList>
    </citation>
    <scope>NUCLEOTIDE SEQUENCE [LARGE SCALE GENOMIC DNA]</scope>
    <source>
        <strain evidence="2">F 1598</strain>
    </source>
</reference>
<proteinExistence type="predicted"/>
<protein>
    <submittedName>
        <fullName evidence="1">Uncharacterized protein</fullName>
    </submittedName>
</protein>
<dbReference type="Proteomes" id="UP000054166">
    <property type="component" value="Unassembled WGS sequence"/>
</dbReference>
<dbReference type="InParanoid" id="A0A0C3FQG0"/>